<dbReference type="InterPro" id="IPR050267">
    <property type="entry name" value="Anti-sigma-factor_SerPK"/>
</dbReference>
<evidence type="ECO:0000313" key="4">
    <source>
        <dbReference type="EMBL" id="BBY06880.1"/>
    </source>
</evidence>
<gene>
    <name evidence="4" type="ORF">MNVI_21980</name>
</gene>
<dbReference type="PANTHER" id="PTHR35526:SF3">
    <property type="entry name" value="ANTI-SIGMA-F FACTOR RSBW"/>
    <property type="match status" value="1"/>
</dbReference>
<dbReference type="Pfam" id="PF13581">
    <property type="entry name" value="HATPase_c_2"/>
    <property type="match status" value="1"/>
</dbReference>
<dbReference type="Proteomes" id="UP000466894">
    <property type="component" value="Chromosome"/>
</dbReference>
<dbReference type="CDD" id="cd16936">
    <property type="entry name" value="HATPase_RsbW-like"/>
    <property type="match status" value="1"/>
</dbReference>
<dbReference type="Pfam" id="PF14417">
    <property type="entry name" value="MEDS"/>
    <property type="match status" value="1"/>
</dbReference>
<dbReference type="InterPro" id="IPR047718">
    <property type="entry name" value="RsbA-like_anti_sig"/>
</dbReference>
<dbReference type="InterPro" id="IPR003594">
    <property type="entry name" value="HATPase_dom"/>
</dbReference>
<dbReference type="NCBIfam" id="NF041045">
    <property type="entry name" value="RsbA_anti_sig"/>
    <property type="match status" value="1"/>
</dbReference>
<keyword evidence="1" id="KW-0808">Transferase</keyword>
<feature type="domain" description="Histidine kinase/HSP90-like ATPase" evidence="2">
    <location>
        <begin position="210"/>
        <end position="322"/>
    </location>
</feature>
<name>A0A7I7PE79_9MYCO</name>
<evidence type="ECO:0000259" key="2">
    <source>
        <dbReference type="Pfam" id="PF13581"/>
    </source>
</evidence>
<keyword evidence="1" id="KW-0723">Serine/threonine-protein kinase</keyword>
<dbReference type="SUPFAM" id="SSF55874">
    <property type="entry name" value="ATPase domain of HSP90 chaperone/DNA topoisomerase II/histidine kinase"/>
    <property type="match status" value="1"/>
</dbReference>
<dbReference type="GO" id="GO:0004674">
    <property type="term" value="F:protein serine/threonine kinase activity"/>
    <property type="evidence" value="ECO:0007669"/>
    <property type="project" value="UniProtKB-KW"/>
</dbReference>
<feature type="domain" description="MEDS" evidence="3">
    <location>
        <begin position="27"/>
        <end position="171"/>
    </location>
</feature>
<protein>
    <submittedName>
        <fullName evidence="4">Anti-sigma regulatory factor</fullName>
    </submittedName>
</protein>
<proteinExistence type="predicted"/>
<evidence type="ECO:0000259" key="3">
    <source>
        <dbReference type="Pfam" id="PF14417"/>
    </source>
</evidence>
<dbReference type="InterPro" id="IPR036890">
    <property type="entry name" value="HATPase_C_sf"/>
</dbReference>
<evidence type="ECO:0000256" key="1">
    <source>
        <dbReference type="ARBA" id="ARBA00022527"/>
    </source>
</evidence>
<dbReference type="AlphaFoldDB" id="A0A7I7PE79"/>
<dbReference type="EMBL" id="AP022583">
    <property type="protein sequence ID" value="BBY06880.1"/>
    <property type="molecule type" value="Genomic_DNA"/>
</dbReference>
<accession>A0A7I7PE79</accession>
<organism evidence="4 5">
    <name type="scientific">Mycobacterium noviomagense</name>
    <dbReference type="NCBI Taxonomy" id="459858"/>
    <lineage>
        <taxon>Bacteria</taxon>
        <taxon>Bacillati</taxon>
        <taxon>Actinomycetota</taxon>
        <taxon>Actinomycetes</taxon>
        <taxon>Mycobacteriales</taxon>
        <taxon>Mycobacteriaceae</taxon>
        <taxon>Mycobacterium</taxon>
    </lineage>
</organism>
<sequence>MLALRSATKWSHHMTASTPAHDAGFVHSALFYRSEQQYLDFVVRSVSEALNNYEPVWVAVPGDKLAALSEALGPAADDTEVTLADMADVGRNPGRLLGVAGAFVERHRHRPVRLIGEPVWAGRTAVEYPACVQHEALVNLALDGHRATAVCLYDASQLAEGVLADARTTHPLICVDGSYQHSADYAFDVALQRCNEPLTTSPAAVTYTVSELANLSAARQQGSRYGRLLGMAAESIANLQLIITELATNSLQHGDGTCRLAFWEHSGYLVCEARDTGILDDPLAGRRPPNGDGKSPRGLFVVNALADLVRIHATPAGTTIQVFLRLDRPAEDAS</sequence>
<dbReference type="Gene3D" id="3.30.565.10">
    <property type="entry name" value="Histidine kinase-like ATPase, C-terminal domain"/>
    <property type="match status" value="1"/>
</dbReference>
<reference evidence="4 5" key="1">
    <citation type="journal article" date="2019" name="Emerg. Microbes Infect.">
        <title>Comprehensive subspecies identification of 175 nontuberculous mycobacteria species based on 7547 genomic profiles.</title>
        <authorList>
            <person name="Matsumoto Y."/>
            <person name="Kinjo T."/>
            <person name="Motooka D."/>
            <person name="Nabeya D."/>
            <person name="Jung N."/>
            <person name="Uechi K."/>
            <person name="Horii T."/>
            <person name="Iida T."/>
            <person name="Fujita J."/>
            <person name="Nakamura S."/>
        </authorList>
    </citation>
    <scope>NUCLEOTIDE SEQUENCE [LARGE SCALE GENOMIC DNA]</scope>
    <source>
        <strain evidence="4 5">JCM 16367</strain>
    </source>
</reference>
<evidence type="ECO:0000313" key="5">
    <source>
        <dbReference type="Proteomes" id="UP000466894"/>
    </source>
</evidence>
<dbReference type="PANTHER" id="PTHR35526">
    <property type="entry name" value="ANTI-SIGMA-F FACTOR RSBW-RELATED"/>
    <property type="match status" value="1"/>
</dbReference>
<dbReference type="KEGG" id="mnv:MNVI_21980"/>
<keyword evidence="1" id="KW-0418">Kinase</keyword>
<dbReference type="InterPro" id="IPR025847">
    <property type="entry name" value="MEDS_domain"/>
</dbReference>